<accession>A0A445M8P0</accession>
<evidence type="ECO:0000313" key="1">
    <source>
        <dbReference type="EMBL" id="RZR70600.1"/>
    </source>
</evidence>
<dbReference type="AlphaFoldDB" id="A0A445M8P0"/>
<organism evidence="1">
    <name type="scientific">Ensete ventricosum</name>
    <name type="common">Abyssinian banana</name>
    <name type="synonym">Musa ensete</name>
    <dbReference type="NCBI Taxonomy" id="4639"/>
    <lineage>
        <taxon>Eukaryota</taxon>
        <taxon>Viridiplantae</taxon>
        <taxon>Streptophyta</taxon>
        <taxon>Embryophyta</taxon>
        <taxon>Tracheophyta</taxon>
        <taxon>Spermatophyta</taxon>
        <taxon>Magnoliopsida</taxon>
        <taxon>Liliopsida</taxon>
        <taxon>Zingiberales</taxon>
        <taxon>Musaceae</taxon>
        <taxon>Ensete</taxon>
    </lineage>
</organism>
<sequence length="158" mass="17349">MLPPVRESRAQYPPSGRNLFECAQSFLNVASLGMRVHKCIVLVPLVLLAIDIRSNSDQQLHNSQLNRGGDDADHSGCVWLYILPFRLAQTPLSLAVVVNKTRFLSGILSNSSLAETTAPALQHTTTICVQETAFWSKMALAKERLPAGHSIEELVGDR</sequence>
<name>A0A445M8P0_ENSVE</name>
<proteinExistence type="predicted"/>
<dbReference type="Proteomes" id="UP000290560">
    <property type="component" value="Unassembled WGS sequence"/>
</dbReference>
<gene>
    <name evidence="1" type="ORF">BHM03_00000694</name>
</gene>
<protein>
    <submittedName>
        <fullName evidence="1">Uncharacterized protein</fullName>
    </submittedName>
</protein>
<dbReference type="EMBL" id="KV875448">
    <property type="protein sequence ID" value="RZR70600.1"/>
    <property type="molecule type" value="Genomic_DNA"/>
</dbReference>
<reference evidence="1" key="1">
    <citation type="journal article" date="2018" name="Data Brief">
        <title>Genome sequence data from 17 accessions of Ensete ventricosum, a staple food crop for millions in Ethiopia.</title>
        <authorList>
            <person name="Yemataw Z."/>
            <person name="Muzemil S."/>
            <person name="Ambachew D."/>
            <person name="Tripathi L."/>
            <person name="Tesfaye K."/>
            <person name="Chala A."/>
            <person name="Farbos A."/>
            <person name="O'Neill P."/>
            <person name="Moore K."/>
            <person name="Grant M."/>
            <person name="Studholme D.J."/>
        </authorList>
    </citation>
    <scope>NUCLEOTIDE SEQUENCE [LARGE SCALE GENOMIC DNA]</scope>
    <source>
        <tissue evidence="1">Leaf</tissue>
    </source>
</reference>